<sequence>MSKNVIKTKNLKKTYFSEGENVKVLEGVDWQLEKGDSAAVLGESGVGKSTFLYLLGLLTKPTEGEILINDKKVSDLNETMRAEFIKRNIGFIFQFFQLFNDMTLWENLYFVAEMYYNKKQAEKKCEEMIDFLGLKDRKNQTAVYLSGGEKQRVAVARALLKDPLILLADEPTGNLDQKHAKKILDFLIKIQKEKKLSLVMVTHNPKVANYCNNIYTLRGKNLWRGEKK</sequence>
<reference evidence="5" key="1">
    <citation type="submission" date="2019-08" db="EMBL/GenBank/DDBJ databases">
        <title>Genomic characterization of a novel candidate phylum (ARYD3) from a high temperature, high salinity tertiary oil reservoir in north central Oklahoma, USA.</title>
        <authorList>
            <person name="Youssef N.H."/>
            <person name="Yadav A."/>
            <person name="Elshahed M.S."/>
        </authorList>
    </citation>
    <scope>NUCLEOTIDE SEQUENCE [LARGE SCALE GENOMIC DNA]</scope>
    <source>
        <strain evidence="5">ARYD3</strain>
    </source>
</reference>
<dbReference type="InterPro" id="IPR017871">
    <property type="entry name" value="ABC_transporter-like_CS"/>
</dbReference>
<evidence type="ECO:0000256" key="2">
    <source>
        <dbReference type="ARBA" id="ARBA00022741"/>
    </source>
</evidence>
<dbReference type="InterPro" id="IPR017911">
    <property type="entry name" value="MacB-like_ATP-bd"/>
</dbReference>
<gene>
    <name evidence="5" type="ORF">FXF47_02030</name>
</gene>
<proteinExistence type="predicted"/>
<dbReference type="PANTHER" id="PTHR24220">
    <property type="entry name" value="IMPORT ATP-BINDING PROTEIN"/>
    <property type="match status" value="1"/>
</dbReference>
<keyword evidence="1" id="KW-0813">Transport</keyword>
<dbReference type="Pfam" id="PF00005">
    <property type="entry name" value="ABC_tran"/>
    <property type="match status" value="1"/>
</dbReference>
<organism evidence="5 6">
    <name type="scientific">Candidatus Mcinerneyibacterium aminivorans</name>
    <dbReference type="NCBI Taxonomy" id="2703815"/>
    <lineage>
        <taxon>Bacteria</taxon>
        <taxon>Candidatus Macinerneyibacteriota</taxon>
        <taxon>Candidatus Mcinerneyibacteria</taxon>
        <taxon>Candidatus Mcinerneyibacteriales</taxon>
        <taxon>Candidatus Mcinerneyibacteriaceae</taxon>
        <taxon>Candidatus Mcinerneyibacterium</taxon>
    </lineage>
</organism>
<evidence type="ECO:0000256" key="1">
    <source>
        <dbReference type="ARBA" id="ARBA00022448"/>
    </source>
</evidence>
<dbReference type="InterPro" id="IPR015854">
    <property type="entry name" value="ABC_transpr_LolD-like"/>
</dbReference>
<feature type="domain" description="ABC transporter" evidence="4">
    <location>
        <begin position="6"/>
        <end position="228"/>
    </location>
</feature>
<dbReference type="SMART" id="SM00382">
    <property type="entry name" value="AAA"/>
    <property type="match status" value="1"/>
</dbReference>
<evidence type="ECO:0000313" key="6">
    <source>
        <dbReference type="Proteomes" id="UP000324143"/>
    </source>
</evidence>
<keyword evidence="2" id="KW-0547">Nucleotide-binding</keyword>
<dbReference type="Proteomes" id="UP000324143">
    <property type="component" value="Unassembled WGS sequence"/>
</dbReference>
<keyword evidence="6" id="KW-1185">Reference proteome</keyword>
<protein>
    <submittedName>
        <fullName evidence="5">ABC transporter ATP-binding protein</fullName>
    </submittedName>
</protein>
<evidence type="ECO:0000256" key="3">
    <source>
        <dbReference type="ARBA" id="ARBA00022840"/>
    </source>
</evidence>
<dbReference type="AlphaFoldDB" id="A0A5D0MK09"/>
<evidence type="ECO:0000259" key="4">
    <source>
        <dbReference type="PROSITE" id="PS50893"/>
    </source>
</evidence>
<dbReference type="GO" id="GO:0005886">
    <property type="term" value="C:plasma membrane"/>
    <property type="evidence" value="ECO:0007669"/>
    <property type="project" value="TreeGrafter"/>
</dbReference>
<dbReference type="EMBL" id="VSIX01000026">
    <property type="protein sequence ID" value="TYB31871.1"/>
    <property type="molecule type" value="Genomic_DNA"/>
</dbReference>
<comment type="caution">
    <text evidence="5">The sequence shown here is derived from an EMBL/GenBank/DDBJ whole genome shotgun (WGS) entry which is preliminary data.</text>
</comment>
<dbReference type="InterPro" id="IPR027417">
    <property type="entry name" value="P-loop_NTPase"/>
</dbReference>
<name>A0A5D0MK09_9BACT</name>
<dbReference type="SUPFAM" id="SSF52540">
    <property type="entry name" value="P-loop containing nucleoside triphosphate hydrolases"/>
    <property type="match status" value="1"/>
</dbReference>
<evidence type="ECO:0000313" key="5">
    <source>
        <dbReference type="EMBL" id="TYB31871.1"/>
    </source>
</evidence>
<dbReference type="PANTHER" id="PTHR24220:SF86">
    <property type="entry name" value="ABC TRANSPORTER ABCH.1"/>
    <property type="match status" value="1"/>
</dbReference>
<dbReference type="PROSITE" id="PS00211">
    <property type="entry name" value="ABC_TRANSPORTER_1"/>
    <property type="match status" value="1"/>
</dbReference>
<dbReference type="GO" id="GO:0016887">
    <property type="term" value="F:ATP hydrolysis activity"/>
    <property type="evidence" value="ECO:0007669"/>
    <property type="project" value="InterPro"/>
</dbReference>
<keyword evidence="3 5" id="KW-0067">ATP-binding</keyword>
<accession>A0A5D0MK09</accession>
<dbReference type="GO" id="GO:0005524">
    <property type="term" value="F:ATP binding"/>
    <property type="evidence" value="ECO:0007669"/>
    <property type="project" value="UniProtKB-KW"/>
</dbReference>
<dbReference type="Gene3D" id="3.40.50.300">
    <property type="entry name" value="P-loop containing nucleotide triphosphate hydrolases"/>
    <property type="match status" value="1"/>
</dbReference>
<dbReference type="InterPro" id="IPR003439">
    <property type="entry name" value="ABC_transporter-like_ATP-bd"/>
</dbReference>
<dbReference type="GO" id="GO:0022857">
    <property type="term" value="F:transmembrane transporter activity"/>
    <property type="evidence" value="ECO:0007669"/>
    <property type="project" value="TreeGrafter"/>
</dbReference>
<dbReference type="PROSITE" id="PS50893">
    <property type="entry name" value="ABC_TRANSPORTER_2"/>
    <property type="match status" value="1"/>
</dbReference>
<dbReference type="InterPro" id="IPR003593">
    <property type="entry name" value="AAA+_ATPase"/>
</dbReference>
<dbReference type="CDD" id="cd03255">
    <property type="entry name" value="ABC_MJ0796_LolCDE_FtsE"/>
    <property type="match status" value="1"/>
</dbReference>